<dbReference type="SUPFAM" id="SSF55874">
    <property type="entry name" value="ATPase domain of HSP90 chaperone/DNA topoisomerase II/histidine kinase"/>
    <property type="match status" value="1"/>
</dbReference>
<feature type="transmembrane region" description="Helical" evidence="3">
    <location>
        <begin position="58"/>
        <end position="78"/>
    </location>
</feature>
<dbReference type="KEGG" id="gba:J421_5762"/>
<dbReference type="PROSITE" id="PS50109">
    <property type="entry name" value="HIS_KIN"/>
    <property type="match status" value="1"/>
</dbReference>
<protein>
    <recommendedName>
        <fullName evidence="2">histidine kinase</fullName>
        <ecNumber evidence="2">2.7.13.3</ecNumber>
    </recommendedName>
</protein>
<dbReference type="HOGENOM" id="CLU_020473_1_1_0"/>
<feature type="transmembrane region" description="Helical" evidence="3">
    <location>
        <begin position="90"/>
        <end position="114"/>
    </location>
</feature>
<dbReference type="Pfam" id="PF06580">
    <property type="entry name" value="His_kinase"/>
    <property type="match status" value="1"/>
</dbReference>
<dbReference type="eggNOG" id="COG2972">
    <property type="taxonomic scope" value="Bacteria"/>
</dbReference>
<dbReference type="InterPro" id="IPR036890">
    <property type="entry name" value="HATPase_C_sf"/>
</dbReference>
<evidence type="ECO:0000259" key="4">
    <source>
        <dbReference type="PROSITE" id="PS50109"/>
    </source>
</evidence>
<feature type="transmembrane region" description="Helical" evidence="3">
    <location>
        <begin position="134"/>
        <end position="150"/>
    </location>
</feature>
<dbReference type="OrthoDB" id="6190788at2"/>
<evidence type="ECO:0000256" key="1">
    <source>
        <dbReference type="ARBA" id="ARBA00000085"/>
    </source>
</evidence>
<dbReference type="Pfam" id="PF02518">
    <property type="entry name" value="HATPase_c"/>
    <property type="match status" value="1"/>
</dbReference>
<dbReference type="EC" id="2.7.13.3" evidence="2"/>
<dbReference type="InterPro" id="IPR010559">
    <property type="entry name" value="Sig_transdc_His_kin_internal"/>
</dbReference>
<dbReference type="PANTHER" id="PTHR34220:SF7">
    <property type="entry name" value="SENSOR HISTIDINE KINASE YPDA"/>
    <property type="match status" value="1"/>
</dbReference>
<comment type="catalytic activity">
    <reaction evidence="1">
        <text>ATP + protein L-histidine = ADP + protein N-phospho-L-histidine.</text>
        <dbReference type="EC" id="2.7.13.3"/>
    </reaction>
</comment>
<geneLocation type="plasmid" evidence="5 6">
    <name>2</name>
</geneLocation>
<dbReference type="PANTHER" id="PTHR34220">
    <property type="entry name" value="SENSOR HISTIDINE KINASE YPDA"/>
    <property type="match status" value="1"/>
</dbReference>
<organism evidence="5 6">
    <name type="scientific">Gemmatirosa kalamazoonensis</name>
    <dbReference type="NCBI Taxonomy" id="861299"/>
    <lineage>
        <taxon>Bacteria</taxon>
        <taxon>Pseudomonadati</taxon>
        <taxon>Gemmatimonadota</taxon>
        <taxon>Gemmatimonadia</taxon>
        <taxon>Gemmatimonadales</taxon>
        <taxon>Gemmatimonadaceae</taxon>
        <taxon>Gemmatirosa</taxon>
    </lineage>
</organism>
<dbReference type="FunCoup" id="W0RS70">
    <property type="interactions" value="47"/>
</dbReference>
<accession>W0RS70</accession>
<keyword evidence="3" id="KW-0472">Membrane</keyword>
<keyword evidence="5" id="KW-0418">Kinase</keyword>
<keyword evidence="3" id="KW-1133">Transmembrane helix</keyword>
<dbReference type="AlphaFoldDB" id="W0RS70"/>
<evidence type="ECO:0000313" key="5">
    <source>
        <dbReference type="EMBL" id="AHG93297.1"/>
    </source>
</evidence>
<dbReference type="InterPro" id="IPR003594">
    <property type="entry name" value="HATPase_dom"/>
</dbReference>
<dbReference type="Proteomes" id="UP000019151">
    <property type="component" value="Plasmid 2"/>
</dbReference>
<dbReference type="InParanoid" id="W0RS70"/>
<keyword evidence="6" id="KW-1185">Reference proteome</keyword>
<dbReference type="RefSeq" id="WP_148306615.1">
    <property type="nucleotide sequence ID" value="NZ_CP007130.1"/>
</dbReference>
<dbReference type="InterPro" id="IPR004358">
    <property type="entry name" value="Sig_transdc_His_kin-like_C"/>
</dbReference>
<feature type="domain" description="Histidine kinase" evidence="4">
    <location>
        <begin position="271"/>
        <end position="370"/>
    </location>
</feature>
<dbReference type="SMART" id="SM00387">
    <property type="entry name" value="HATPase_c"/>
    <property type="match status" value="1"/>
</dbReference>
<evidence type="ECO:0000256" key="2">
    <source>
        <dbReference type="ARBA" id="ARBA00012438"/>
    </source>
</evidence>
<dbReference type="EMBL" id="CP007130">
    <property type="protein sequence ID" value="AHG93297.1"/>
    <property type="molecule type" value="Genomic_DNA"/>
</dbReference>
<keyword evidence="3" id="KW-0812">Transmembrane</keyword>
<proteinExistence type="predicted"/>
<keyword evidence="5" id="KW-0614">Plasmid</keyword>
<dbReference type="InterPro" id="IPR005467">
    <property type="entry name" value="His_kinase_dom"/>
</dbReference>
<sequence>MTGGVRTSGGGRRGRYALIGAAAGALLCAVGVLRSWLYESFFAPPGTASIVRLVVDQAAQWAVLIAIVPPIVLFCERWPVRSRRDFARLGLHAAALPVFHAMLSVGTRALIAVVGRPSLPPFHLGRALFRVDPMFTVVLYASIASILHVVRREQLLREVAMEQMRLRERVALLRVESLQRQLEPHFLFNALTTIASLITREPVLARRLVTRLGGLLRRALGAETRALVPLSDEVSFLRDYLALQEARFRDALRASVTVEARAEEARVPWMLLQPLVENAITHGMSADGVCRVAVLARVDGGRLELSVTDDGAGFATLRGARPTTGAAGAGFGLRGTRERLAALFGDGAELRLENPPGGGARVTVSLPAGTGDAAASVLPCETFSPGRAG</sequence>
<feature type="transmembrane region" description="Helical" evidence="3">
    <location>
        <begin position="16"/>
        <end position="38"/>
    </location>
</feature>
<gene>
    <name evidence="5" type="ORF">J421_5762</name>
</gene>
<dbReference type="Gene3D" id="3.30.565.10">
    <property type="entry name" value="Histidine kinase-like ATPase, C-terminal domain"/>
    <property type="match status" value="1"/>
</dbReference>
<dbReference type="PRINTS" id="PR00344">
    <property type="entry name" value="BCTRLSENSOR"/>
</dbReference>
<name>W0RS70_9BACT</name>
<dbReference type="GO" id="GO:0000155">
    <property type="term" value="F:phosphorelay sensor kinase activity"/>
    <property type="evidence" value="ECO:0007669"/>
    <property type="project" value="InterPro"/>
</dbReference>
<dbReference type="InterPro" id="IPR050640">
    <property type="entry name" value="Bact_2-comp_sensor_kinase"/>
</dbReference>
<evidence type="ECO:0000256" key="3">
    <source>
        <dbReference type="SAM" id="Phobius"/>
    </source>
</evidence>
<keyword evidence="5" id="KW-0808">Transferase</keyword>
<dbReference type="GO" id="GO:0016020">
    <property type="term" value="C:membrane"/>
    <property type="evidence" value="ECO:0007669"/>
    <property type="project" value="InterPro"/>
</dbReference>
<reference evidence="5 6" key="1">
    <citation type="journal article" date="2014" name="Genome Announc.">
        <title>Genome Sequence and Methylome of Soil Bacterium Gemmatirosa kalamazoonensis KBS708T, a Member of the Rarely Cultivated Gemmatimonadetes Phylum.</title>
        <authorList>
            <person name="Debruyn J.M."/>
            <person name="Radosevich M."/>
            <person name="Wommack K.E."/>
            <person name="Polson S.W."/>
            <person name="Hauser L.J."/>
            <person name="Fawaz M.N."/>
            <person name="Korlach J."/>
            <person name="Tsai Y.C."/>
        </authorList>
    </citation>
    <scope>NUCLEOTIDE SEQUENCE [LARGE SCALE GENOMIC DNA]</scope>
    <source>
        <strain evidence="5 6">KBS708</strain>
        <plasmid evidence="6">Plasmid 2</plasmid>
    </source>
</reference>
<evidence type="ECO:0000313" key="6">
    <source>
        <dbReference type="Proteomes" id="UP000019151"/>
    </source>
</evidence>